<keyword evidence="3" id="KW-1185">Reference proteome</keyword>
<reference evidence="2" key="1">
    <citation type="journal article" date="2020" name="Stud. Mycol.">
        <title>101 Dothideomycetes genomes: a test case for predicting lifestyles and emergence of pathogens.</title>
        <authorList>
            <person name="Haridas S."/>
            <person name="Albert R."/>
            <person name="Binder M."/>
            <person name="Bloem J."/>
            <person name="Labutti K."/>
            <person name="Salamov A."/>
            <person name="Andreopoulos B."/>
            <person name="Baker S."/>
            <person name="Barry K."/>
            <person name="Bills G."/>
            <person name="Bluhm B."/>
            <person name="Cannon C."/>
            <person name="Castanera R."/>
            <person name="Culley D."/>
            <person name="Daum C."/>
            <person name="Ezra D."/>
            <person name="Gonzalez J."/>
            <person name="Henrissat B."/>
            <person name="Kuo A."/>
            <person name="Liang C."/>
            <person name="Lipzen A."/>
            <person name="Lutzoni F."/>
            <person name="Magnuson J."/>
            <person name="Mondo S."/>
            <person name="Nolan M."/>
            <person name="Ohm R."/>
            <person name="Pangilinan J."/>
            <person name="Park H.-J."/>
            <person name="Ramirez L."/>
            <person name="Alfaro M."/>
            <person name="Sun H."/>
            <person name="Tritt A."/>
            <person name="Yoshinaga Y."/>
            <person name="Zwiers L.-H."/>
            <person name="Turgeon B."/>
            <person name="Goodwin S."/>
            <person name="Spatafora J."/>
            <person name="Crous P."/>
            <person name="Grigoriev I."/>
        </authorList>
    </citation>
    <scope>NUCLEOTIDE SEQUENCE</scope>
    <source>
        <strain evidence="2">CBS 113979</strain>
    </source>
</reference>
<feature type="compositionally biased region" description="Polar residues" evidence="1">
    <location>
        <begin position="11"/>
        <end position="21"/>
    </location>
</feature>
<dbReference type="AlphaFoldDB" id="A0A6G1H850"/>
<feature type="region of interest" description="Disordered" evidence="1">
    <location>
        <begin position="1"/>
        <end position="23"/>
    </location>
</feature>
<dbReference type="EMBL" id="ML977146">
    <property type="protein sequence ID" value="KAF1989200.1"/>
    <property type="molecule type" value="Genomic_DNA"/>
</dbReference>
<dbReference type="Proteomes" id="UP000800041">
    <property type="component" value="Unassembled WGS sequence"/>
</dbReference>
<dbReference type="OrthoDB" id="5337308at2759"/>
<gene>
    <name evidence="2" type="ORF">K402DRAFT_419009</name>
</gene>
<proteinExistence type="predicted"/>
<name>A0A6G1H850_9PEZI</name>
<evidence type="ECO:0000313" key="2">
    <source>
        <dbReference type="EMBL" id="KAF1989200.1"/>
    </source>
</evidence>
<sequence length="267" mass="30300">MSMTAKAATRALSNGENSQSPWIDDCSLPENGWKDQHFHGHLATLTERYGSMARSLGLSMAQGDNFKVRWTHRESAAVYDNTYNPKDGILYAEDNHSPSQMQKYSHATETVIPELNRWSDVAFLTYEYLAREAGDDEYDVKGIKYIQQTHVMNADTQRIVAEVIERTGGVYQKWDRAVEISMDSEEGRALIGTPNGVGTAWFLMCEFFPGWRCSVDSDRNHKKQLGVKSIRGIKVYKMDTCPDDETGTIERCRPNLLFYFQDVDGVA</sequence>
<evidence type="ECO:0000313" key="3">
    <source>
        <dbReference type="Proteomes" id="UP000800041"/>
    </source>
</evidence>
<protein>
    <submittedName>
        <fullName evidence="2">Uncharacterized protein</fullName>
    </submittedName>
</protein>
<evidence type="ECO:0000256" key="1">
    <source>
        <dbReference type="SAM" id="MobiDB-lite"/>
    </source>
</evidence>
<accession>A0A6G1H850</accession>
<organism evidence="2 3">
    <name type="scientific">Aulographum hederae CBS 113979</name>
    <dbReference type="NCBI Taxonomy" id="1176131"/>
    <lineage>
        <taxon>Eukaryota</taxon>
        <taxon>Fungi</taxon>
        <taxon>Dikarya</taxon>
        <taxon>Ascomycota</taxon>
        <taxon>Pezizomycotina</taxon>
        <taxon>Dothideomycetes</taxon>
        <taxon>Pleosporomycetidae</taxon>
        <taxon>Aulographales</taxon>
        <taxon>Aulographaceae</taxon>
    </lineage>
</organism>